<dbReference type="RefSeq" id="WP_144074617.1">
    <property type="nucleotide sequence ID" value="NZ_CP076128.1"/>
</dbReference>
<evidence type="ECO:0000259" key="1">
    <source>
        <dbReference type="Pfam" id="PF18962"/>
    </source>
</evidence>
<organism evidence="2 3">
    <name type="scientific">Flammeovirga kamogawensis</name>
    <dbReference type="NCBI Taxonomy" id="373891"/>
    <lineage>
        <taxon>Bacteria</taxon>
        <taxon>Pseudomonadati</taxon>
        <taxon>Bacteroidota</taxon>
        <taxon>Cytophagia</taxon>
        <taxon>Cytophagales</taxon>
        <taxon>Flammeovirgaceae</taxon>
        <taxon>Flammeovirga</taxon>
    </lineage>
</organism>
<proteinExistence type="predicted"/>
<evidence type="ECO:0000313" key="3">
    <source>
        <dbReference type="Proteomes" id="UP000682802"/>
    </source>
</evidence>
<keyword evidence="3" id="KW-1185">Reference proteome</keyword>
<gene>
    <name evidence="2" type="ORF">KM029_18230</name>
</gene>
<dbReference type="Proteomes" id="UP000682802">
    <property type="component" value="Chromosome 1"/>
</dbReference>
<dbReference type="Gene3D" id="2.60.40.10">
    <property type="entry name" value="Immunoglobulins"/>
    <property type="match status" value="1"/>
</dbReference>
<protein>
    <submittedName>
        <fullName evidence="2">T9SS type A sorting domain-containing protein</fullName>
    </submittedName>
</protein>
<evidence type="ECO:0000313" key="2">
    <source>
        <dbReference type="EMBL" id="QWG07218.1"/>
    </source>
</evidence>
<dbReference type="EMBL" id="CP076128">
    <property type="protein sequence ID" value="QWG07218.1"/>
    <property type="molecule type" value="Genomic_DNA"/>
</dbReference>
<sequence>MKKILLLLLLIFITKITINAQTYTLVSSTSGYVYLGNKGNLNQWVDGDGNTLPSWTGGYNIRVREGKTVYIGQELFSANVVIDTLFVDGELRNTAYRTTIDVSTLIVSGNGNFKGNNHSGGRLYVNAQNIVLESGAKFAVPSVGSNSYSGLNWTGSIYVEDGVTLNTSGASNNLITLAQINALPGSNPKVVASSNLDGINPNTNTIILNGATAINTSLSGQTVNIYTEGNDLVITEPIGTNVTLFADLSSNAAPTTDITIIGDASGTLNFAATNNRISSFTMNATNGITLGTAVDIVNTNYNLNALTLTNGTIRTTETNLLNLDQFSFVANAVYGWSGHASGGSNASFIDGPISKVVNYTTALQTALSISGNNFFLMMPVGKGNKLREAGIGQPTANTPTTFRIEYFNTAHDHHRTIDPNAMVDAVSAFEYWNVDRITGTASSTVVLTFSDESGINTAAINDAHVMHFDGTKWESQGAQAYNTNGDDSGTLLSDPATSFSPFTLGGNMQDLPVELIYFNGTKNIDNSVELTWETGTEINNSHFEVEGSVDGREFNYIDDVDGNGNSNVAIEYNYTVSSNDAHGFKYFRLRQVDFDGAYEYSNIVSIAVSIDKDIKLSVYPNPAKDRISTQFVLNTEDEIKTAVIFNSIGNTVKNIDLSNGISAIKNINLNGFNNGIYFIKISTASGAVQTKRFLVKN</sequence>
<name>A0ABX8GUZ2_9BACT</name>
<dbReference type="InterPro" id="IPR026444">
    <property type="entry name" value="Secre_tail"/>
</dbReference>
<dbReference type="InterPro" id="IPR013783">
    <property type="entry name" value="Ig-like_fold"/>
</dbReference>
<reference evidence="2 3" key="1">
    <citation type="submission" date="2021-05" db="EMBL/GenBank/DDBJ databases">
        <title>Comparative genomic studies on the polysaccharide-degrading batcterial strains of the Flammeovirga genus.</title>
        <authorList>
            <person name="Zewei F."/>
            <person name="Zheng Z."/>
            <person name="Yu L."/>
            <person name="Ruyue G."/>
            <person name="Yanhong M."/>
            <person name="Yuanyuan C."/>
            <person name="Jingyan G."/>
            <person name="Wenjun H."/>
        </authorList>
    </citation>
    <scope>NUCLEOTIDE SEQUENCE [LARGE SCALE GENOMIC DNA]</scope>
    <source>
        <strain evidence="2 3">YS10</strain>
    </source>
</reference>
<dbReference type="NCBIfam" id="TIGR04183">
    <property type="entry name" value="Por_Secre_tail"/>
    <property type="match status" value="1"/>
</dbReference>
<feature type="domain" description="Secretion system C-terminal sorting" evidence="1">
    <location>
        <begin position="618"/>
        <end position="693"/>
    </location>
</feature>
<accession>A0ABX8GUZ2</accession>
<dbReference type="Pfam" id="PF18962">
    <property type="entry name" value="Por_Secre_tail"/>
    <property type="match status" value="1"/>
</dbReference>